<dbReference type="RefSeq" id="WP_221426021.1">
    <property type="nucleotide sequence ID" value="NZ_CP081295.1"/>
</dbReference>
<protein>
    <submittedName>
        <fullName evidence="1">Uncharacterized protein</fullName>
    </submittedName>
</protein>
<organism evidence="1 2">
    <name type="scientific">Qipengyuania aurantiaca</name>
    <dbReference type="NCBI Taxonomy" id="2867233"/>
    <lineage>
        <taxon>Bacteria</taxon>
        <taxon>Pseudomonadati</taxon>
        <taxon>Pseudomonadota</taxon>
        <taxon>Alphaproteobacteria</taxon>
        <taxon>Sphingomonadales</taxon>
        <taxon>Erythrobacteraceae</taxon>
        <taxon>Qipengyuania</taxon>
    </lineage>
</organism>
<evidence type="ECO:0000313" key="2">
    <source>
        <dbReference type="Proteomes" id="UP000824281"/>
    </source>
</evidence>
<dbReference type="EMBL" id="CP081295">
    <property type="protein sequence ID" value="QZD90555.1"/>
    <property type="molecule type" value="Genomic_DNA"/>
</dbReference>
<keyword evidence="2" id="KW-1185">Reference proteome</keyword>
<name>A0ABX8ZNH4_9SPHN</name>
<accession>A0ABX8ZNH4</accession>
<evidence type="ECO:0000313" key="1">
    <source>
        <dbReference type="EMBL" id="QZD90555.1"/>
    </source>
</evidence>
<reference evidence="1 2" key="1">
    <citation type="submission" date="2021-08" db="EMBL/GenBank/DDBJ databases">
        <title>Comparative Genomics Analysis of the Genus Qipengyuania Reveals Extensive Genetic Diversity and Metabolic Versatility, Including the Description of Fifteen Novel Species.</title>
        <authorList>
            <person name="Liu Y."/>
        </authorList>
    </citation>
    <scope>NUCLEOTIDE SEQUENCE [LARGE SCALE GENOMIC DNA]</scope>
    <source>
        <strain evidence="1 2">1NDH13</strain>
    </source>
</reference>
<proteinExistence type="predicted"/>
<gene>
    <name evidence="1" type="ORF">K3148_03945</name>
</gene>
<dbReference type="Proteomes" id="UP000824281">
    <property type="component" value="Chromosome"/>
</dbReference>
<sequence>MRVSHNLANFHASGTLMPGRDIAAAWVKQTNATATSDDRTELGSIADSVIKNLKTVRQYIEAELQH</sequence>